<dbReference type="GO" id="GO:0005975">
    <property type="term" value="P:carbohydrate metabolic process"/>
    <property type="evidence" value="ECO:0007669"/>
    <property type="project" value="InterPro"/>
</dbReference>
<dbReference type="PROSITE" id="PS51257">
    <property type="entry name" value="PROKAR_LIPOPROTEIN"/>
    <property type="match status" value="1"/>
</dbReference>
<dbReference type="EMBL" id="JAPFQP010000003">
    <property type="protein sequence ID" value="MCX2719833.1"/>
    <property type="molecule type" value="Genomic_DNA"/>
</dbReference>
<dbReference type="Pfam" id="PF00722">
    <property type="entry name" value="Glyco_hydro_16"/>
    <property type="match status" value="1"/>
</dbReference>
<protein>
    <submittedName>
        <fullName evidence="3">Glycoside hydrolase family 16 protein</fullName>
    </submittedName>
</protein>
<dbReference type="Proteomes" id="UP001207116">
    <property type="component" value="Unassembled WGS sequence"/>
</dbReference>
<evidence type="ECO:0000313" key="4">
    <source>
        <dbReference type="Proteomes" id="UP001207116"/>
    </source>
</evidence>
<accession>A0AAE3MLW9</accession>
<dbReference type="InterPro" id="IPR000757">
    <property type="entry name" value="Beta-glucanase-like"/>
</dbReference>
<name>A0AAE3MLW9_9FLAO</name>
<evidence type="ECO:0000313" key="3">
    <source>
        <dbReference type="EMBL" id="MCX2719833.1"/>
    </source>
</evidence>
<sequence length="314" mass="35456">MKKGNQMKLEKLSLLSQRALFLVLVLLGMGCATESTQTVVNFTELTFAEEFDVDGPPNPGKWILEQGRGPNEDGWGNNELQYYRPENATVSNGYLIITAKREQFEGASYTSARMTTKGKFEQQYGRFEARMRLPYGQGMWPAFWMLGADIDTNPWPGAGEIDIMENKGRTPSIISAALHGPPDVCVEPPSTEGPDAYNAYLNCLQNPRDGYFGDDPAFKEYDLVNERVDTEFHVYGVEWGPQYVNFYVDDVLFKQFTPEDEEIDGPWVFDKGPFYMLLNLAVGGNFDGPPNAETVFPQSMLVDYVRVYKYNGLD</sequence>
<comment type="caution">
    <text evidence="3">The sequence shown here is derived from an EMBL/GenBank/DDBJ whole genome shotgun (WGS) entry which is preliminary data.</text>
</comment>
<dbReference type="SUPFAM" id="SSF49899">
    <property type="entry name" value="Concanavalin A-like lectins/glucanases"/>
    <property type="match status" value="1"/>
</dbReference>
<dbReference type="PANTHER" id="PTHR10963">
    <property type="entry name" value="GLYCOSYL HYDROLASE-RELATED"/>
    <property type="match status" value="1"/>
</dbReference>
<reference evidence="3" key="1">
    <citation type="submission" date="2022-11" db="EMBL/GenBank/DDBJ databases">
        <title>The characterization of three novel Bacteroidetes species and genomic analysis of their roles in tidal elemental geochemical cycles.</title>
        <authorList>
            <person name="Ma K.-J."/>
        </authorList>
    </citation>
    <scope>NUCLEOTIDE SEQUENCE</scope>
    <source>
        <strain evidence="3">M415</strain>
    </source>
</reference>
<dbReference type="RefSeq" id="WP_266012978.1">
    <property type="nucleotide sequence ID" value="NZ_JAPFQP010000003.1"/>
</dbReference>
<dbReference type="GO" id="GO:0004553">
    <property type="term" value="F:hydrolase activity, hydrolyzing O-glycosyl compounds"/>
    <property type="evidence" value="ECO:0007669"/>
    <property type="project" value="InterPro"/>
</dbReference>
<keyword evidence="3" id="KW-0378">Hydrolase</keyword>
<gene>
    <name evidence="3" type="ORF">OO016_09485</name>
</gene>
<organism evidence="3 4">
    <name type="scientific">Lentiprolixibacter aurantiacus</name>
    <dbReference type="NCBI Taxonomy" id="2993939"/>
    <lineage>
        <taxon>Bacteria</taxon>
        <taxon>Pseudomonadati</taxon>
        <taxon>Bacteroidota</taxon>
        <taxon>Flavobacteriia</taxon>
        <taxon>Flavobacteriales</taxon>
        <taxon>Flavobacteriaceae</taxon>
        <taxon>Lentiprolixibacter</taxon>
    </lineage>
</organism>
<dbReference type="InterPro" id="IPR050546">
    <property type="entry name" value="Glycosyl_Hydrlase_16"/>
</dbReference>
<keyword evidence="4" id="KW-1185">Reference proteome</keyword>
<proteinExistence type="inferred from homology"/>
<evidence type="ECO:0000259" key="2">
    <source>
        <dbReference type="PROSITE" id="PS51762"/>
    </source>
</evidence>
<evidence type="ECO:0000256" key="1">
    <source>
        <dbReference type="ARBA" id="ARBA00006865"/>
    </source>
</evidence>
<dbReference type="PANTHER" id="PTHR10963:SF55">
    <property type="entry name" value="GLYCOSIDE HYDROLASE FAMILY 16 PROTEIN"/>
    <property type="match status" value="1"/>
</dbReference>
<dbReference type="CDD" id="cd08023">
    <property type="entry name" value="GH16_laminarinase_like"/>
    <property type="match status" value="1"/>
</dbReference>
<feature type="domain" description="GH16" evidence="2">
    <location>
        <begin position="51"/>
        <end position="313"/>
    </location>
</feature>
<dbReference type="AlphaFoldDB" id="A0AAE3MLW9"/>
<dbReference type="Gene3D" id="2.60.120.200">
    <property type="match status" value="1"/>
</dbReference>
<dbReference type="InterPro" id="IPR013320">
    <property type="entry name" value="ConA-like_dom_sf"/>
</dbReference>
<comment type="similarity">
    <text evidence="1">Belongs to the glycosyl hydrolase 16 family.</text>
</comment>
<dbReference type="PROSITE" id="PS51762">
    <property type="entry name" value="GH16_2"/>
    <property type="match status" value="1"/>
</dbReference>